<feature type="region of interest" description="Disordered" evidence="1">
    <location>
        <begin position="240"/>
        <end position="267"/>
    </location>
</feature>
<feature type="transmembrane region" description="Helical" evidence="2">
    <location>
        <begin position="316"/>
        <end position="339"/>
    </location>
</feature>
<evidence type="ECO:0000259" key="3">
    <source>
        <dbReference type="Pfam" id="PF08308"/>
    </source>
</evidence>
<keyword evidence="2" id="KW-1133">Transmembrane helix</keyword>
<dbReference type="Proteomes" id="UP000064967">
    <property type="component" value="Chromosome"/>
</dbReference>
<organism evidence="4 5">
    <name type="scientific">Labilithrix luteola</name>
    <dbReference type="NCBI Taxonomy" id="1391654"/>
    <lineage>
        <taxon>Bacteria</taxon>
        <taxon>Pseudomonadati</taxon>
        <taxon>Myxococcota</taxon>
        <taxon>Polyangia</taxon>
        <taxon>Polyangiales</taxon>
        <taxon>Labilitrichaceae</taxon>
        <taxon>Labilithrix</taxon>
    </lineage>
</organism>
<feature type="transmembrane region" description="Helical" evidence="2">
    <location>
        <begin position="273"/>
        <end position="295"/>
    </location>
</feature>
<evidence type="ECO:0000256" key="2">
    <source>
        <dbReference type="SAM" id="Phobius"/>
    </source>
</evidence>
<keyword evidence="5" id="KW-1185">Reference proteome</keyword>
<proteinExistence type="predicted"/>
<feature type="domain" description="PEGA" evidence="3">
    <location>
        <begin position="169"/>
        <end position="229"/>
    </location>
</feature>
<name>A0A0K1PUD2_9BACT</name>
<evidence type="ECO:0000313" key="5">
    <source>
        <dbReference type="Proteomes" id="UP000064967"/>
    </source>
</evidence>
<reference evidence="4 5" key="1">
    <citation type="submission" date="2015-08" db="EMBL/GenBank/DDBJ databases">
        <authorList>
            <person name="Babu N.S."/>
            <person name="Beckwith C.J."/>
            <person name="Beseler K.G."/>
            <person name="Brison A."/>
            <person name="Carone J.V."/>
            <person name="Caskin T.P."/>
            <person name="Diamond M."/>
            <person name="Durham M.E."/>
            <person name="Foxe J.M."/>
            <person name="Go M."/>
            <person name="Henderson B.A."/>
            <person name="Jones I.B."/>
            <person name="McGettigan J.A."/>
            <person name="Micheletti S.J."/>
            <person name="Nasrallah M.E."/>
            <person name="Ortiz D."/>
            <person name="Piller C.R."/>
            <person name="Privatt S.R."/>
            <person name="Schneider S.L."/>
            <person name="Sharp S."/>
            <person name="Smith T.C."/>
            <person name="Stanton J.D."/>
            <person name="Ullery H.E."/>
            <person name="Wilson R.J."/>
            <person name="Serrano M.G."/>
            <person name="Buck G."/>
            <person name="Lee V."/>
            <person name="Wang Y."/>
            <person name="Carvalho R."/>
            <person name="Voegtly L."/>
            <person name="Shi R."/>
            <person name="Duckworth R."/>
            <person name="Johnson A."/>
            <person name="Loviza R."/>
            <person name="Walstead R."/>
            <person name="Shah Z."/>
            <person name="Kiflezghi M."/>
            <person name="Wade K."/>
            <person name="Ball S.L."/>
            <person name="Bradley K.W."/>
            <person name="Asai D.J."/>
            <person name="Bowman C.A."/>
            <person name="Russell D.A."/>
            <person name="Pope W.H."/>
            <person name="Jacobs-Sera D."/>
            <person name="Hendrix R.W."/>
            <person name="Hatfull G.F."/>
        </authorList>
    </citation>
    <scope>NUCLEOTIDE SEQUENCE [LARGE SCALE GENOMIC DNA]</scope>
    <source>
        <strain evidence="4 5">DSM 27648</strain>
    </source>
</reference>
<dbReference type="AlphaFoldDB" id="A0A0K1PUD2"/>
<keyword evidence="2" id="KW-0812">Transmembrane</keyword>
<protein>
    <submittedName>
        <fullName evidence="4">Thiol-disulfide isomerase</fullName>
    </submittedName>
</protein>
<dbReference type="InterPro" id="IPR011990">
    <property type="entry name" value="TPR-like_helical_dom_sf"/>
</dbReference>
<dbReference type="OrthoDB" id="5379864at2"/>
<gene>
    <name evidence="4" type="ORF">AKJ09_03645</name>
</gene>
<dbReference type="Gene3D" id="1.25.40.10">
    <property type="entry name" value="Tetratricopeptide repeat domain"/>
    <property type="match status" value="1"/>
</dbReference>
<dbReference type="GO" id="GO:0016853">
    <property type="term" value="F:isomerase activity"/>
    <property type="evidence" value="ECO:0007669"/>
    <property type="project" value="UniProtKB-KW"/>
</dbReference>
<accession>A0A0K1PUD2</accession>
<dbReference type="KEGG" id="llu:AKJ09_03645"/>
<dbReference type="InterPro" id="IPR013229">
    <property type="entry name" value="PEGA"/>
</dbReference>
<dbReference type="EMBL" id="CP012333">
    <property type="protein sequence ID" value="AKU96981.1"/>
    <property type="molecule type" value="Genomic_DNA"/>
</dbReference>
<dbReference type="Pfam" id="PF08308">
    <property type="entry name" value="PEGA"/>
    <property type="match status" value="1"/>
</dbReference>
<sequence>MMFVDLAMMVERSAMFGPEAVFEGGHVFRPRVTAMMPRGILTLGGALVATTVWAGVAHAEPAPASSNARGASPAVAPADAKAARKLFDVAKARYDASDYAGALVQFHEANRLEPSPQVQRFIGFCLDRLGKLAPALEAYESFLASAPASMQKEVDETAARVAVLKAIPGKVRVETTLLGGMVSVDGRDVGPLPQEDLELSPGKHEVRITIAGYPPIVRELDVPHVAKITLRVPLAAPEMASPAPVEPEPPAHADDAPPASAARPPARPSKVPMYVAGAVALAATGVGATFGLMALGHKSDFDKNPNAASASGAESAAIIADVAFGIGLAAAVTTAVMFFNEGKGGEGKASEHAERGGAVRVSASPVVTPHGAGIGAFFRF</sequence>
<dbReference type="STRING" id="1391654.AKJ09_03645"/>
<evidence type="ECO:0000313" key="4">
    <source>
        <dbReference type="EMBL" id="AKU96981.1"/>
    </source>
</evidence>
<dbReference type="SUPFAM" id="SSF48452">
    <property type="entry name" value="TPR-like"/>
    <property type="match status" value="1"/>
</dbReference>
<keyword evidence="2" id="KW-0472">Membrane</keyword>
<keyword evidence="4" id="KW-0413">Isomerase</keyword>
<evidence type="ECO:0000256" key="1">
    <source>
        <dbReference type="SAM" id="MobiDB-lite"/>
    </source>
</evidence>